<dbReference type="SUPFAM" id="SSF50891">
    <property type="entry name" value="Cyclophilin-like"/>
    <property type="match status" value="1"/>
</dbReference>
<feature type="chain" id="PRO_5044981257" description="Peptidyl-prolyl cis-trans isomerase" evidence="3">
    <location>
        <begin position="24"/>
        <end position="274"/>
    </location>
</feature>
<evidence type="ECO:0000259" key="5">
    <source>
        <dbReference type="PROSITE" id="PS50072"/>
    </source>
</evidence>
<feature type="signal peptide" evidence="3">
    <location>
        <begin position="1"/>
        <end position="23"/>
    </location>
</feature>
<protein>
    <recommendedName>
        <fullName evidence="3">Peptidyl-prolyl cis-trans isomerase</fullName>
        <shortName evidence="3">PPIase</shortName>
        <ecNumber evidence="3">5.2.1.8</ecNumber>
    </recommendedName>
</protein>
<evidence type="ECO:0000313" key="6">
    <source>
        <dbReference type="EMBL" id="MDO3381983.1"/>
    </source>
</evidence>
<evidence type="ECO:0000256" key="2">
    <source>
        <dbReference type="ARBA" id="ARBA00023235"/>
    </source>
</evidence>
<evidence type="ECO:0000256" key="1">
    <source>
        <dbReference type="ARBA" id="ARBA00023110"/>
    </source>
</evidence>
<keyword evidence="7" id="KW-1185">Reference proteome</keyword>
<sequence>MTLSRNAVAGIALTMLALTPAHATTVQFQTVMGDFEVNLFDKKTPETVANFLEYVESGAYEDTFIQRSVPNFVVQGGGFSFDLEEDTVKAIPANDPVTNEPVYSNQRGTIAMAKLGGKPNSATNQWFFNLADNSKNLDSQNQGFTVFGQVTGNGMAIVDAIAKLKFGNFSGDDFLGDFPLENMPIRNYSQEDYDDKLAVTEDHIVLIQNIVVLDASPDTADGLSPKLTTKSNSGGDGGNSGGGGGGGGSFGLFGLLALAGASLFKLKRRVTARV</sequence>
<reference evidence="6" key="1">
    <citation type="submission" date="2023-07" db="EMBL/GenBank/DDBJ databases">
        <title>Gilvimarinus algae sp. nov., isolated from the surface of Kelp.</title>
        <authorList>
            <person name="Sun Y.Y."/>
            <person name="Gong Y."/>
            <person name="Du Z.J."/>
        </authorList>
    </citation>
    <scope>NUCLEOTIDE SEQUENCE</scope>
    <source>
        <strain evidence="6">SDUM040014</strain>
    </source>
</reference>
<comment type="function">
    <text evidence="3">PPIases accelerate the folding of proteins. It catalyzes the cis-trans isomerization of proline imidic peptide bonds in oligopeptides.</text>
</comment>
<dbReference type="PRINTS" id="PR00153">
    <property type="entry name" value="CSAPPISMRASE"/>
</dbReference>
<dbReference type="GO" id="GO:0003755">
    <property type="term" value="F:peptidyl-prolyl cis-trans isomerase activity"/>
    <property type="evidence" value="ECO:0007669"/>
    <property type="project" value="UniProtKB-EC"/>
</dbReference>
<feature type="region of interest" description="Disordered" evidence="4">
    <location>
        <begin position="222"/>
        <end position="241"/>
    </location>
</feature>
<evidence type="ECO:0000313" key="7">
    <source>
        <dbReference type="Proteomes" id="UP001168380"/>
    </source>
</evidence>
<comment type="similarity">
    <text evidence="3">Belongs to the cyclophilin-type PPIase family.</text>
</comment>
<dbReference type="RefSeq" id="WP_302712135.1">
    <property type="nucleotide sequence ID" value="NZ_JAULRT010000047.1"/>
</dbReference>
<name>A0ABT8TF15_9GAMM</name>
<dbReference type="InterPro" id="IPR044665">
    <property type="entry name" value="E_coli_cyclophilin_A-like"/>
</dbReference>
<dbReference type="EC" id="5.2.1.8" evidence="3"/>
<dbReference type="InterPro" id="IPR002130">
    <property type="entry name" value="Cyclophilin-type_PPIase_dom"/>
</dbReference>
<accession>A0ABT8TF15</accession>
<keyword evidence="3" id="KW-0732">Signal</keyword>
<keyword evidence="1 3" id="KW-0697">Rotamase</keyword>
<comment type="catalytic activity">
    <reaction evidence="3">
        <text>[protein]-peptidylproline (omega=180) = [protein]-peptidylproline (omega=0)</text>
        <dbReference type="Rhea" id="RHEA:16237"/>
        <dbReference type="Rhea" id="RHEA-COMP:10747"/>
        <dbReference type="Rhea" id="RHEA-COMP:10748"/>
        <dbReference type="ChEBI" id="CHEBI:83833"/>
        <dbReference type="ChEBI" id="CHEBI:83834"/>
        <dbReference type="EC" id="5.2.1.8"/>
    </reaction>
</comment>
<feature type="domain" description="PPIase cyclophilin-type" evidence="5">
    <location>
        <begin position="32"/>
        <end position="190"/>
    </location>
</feature>
<dbReference type="Proteomes" id="UP001168380">
    <property type="component" value="Unassembled WGS sequence"/>
</dbReference>
<proteinExistence type="inferred from homology"/>
<dbReference type="Gene3D" id="2.40.100.10">
    <property type="entry name" value="Cyclophilin-like"/>
    <property type="match status" value="1"/>
</dbReference>
<evidence type="ECO:0000256" key="3">
    <source>
        <dbReference type="RuleBase" id="RU363019"/>
    </source>
</evidence>
<evidence type="ECO:0000256" key="4">
    <source>
        <dbReference type="SAM" id="MobiDB-lite"/>
    </source>
</evidence>
<gene>
    <name evidence="6" type="ORF">QWI16_07325</name>
</gene>
<dbReference type="Pfam" id="PF00160">
    <property type="entry name" value="Pro_isomerase"/>
    <property type="match status" value="1"/>
</dbReference>
<dbReference type="InterPro" id="IPR029000">
    <property type="entry name" value="Cyclophilin-like_dom_sf"/>
</dbReference>
<comment type="caution">
    <text evidence="6">The sequence shown here is derived from an EMBL/GenBank/DDBJ whole genome shotgun (WGS) entry which is preliminary data.</text>
</comment>
<keyword evidence="2 3" id="KW-0413">Isomerase</keyword>
<organism evidence="6 7">
    <name type="scientific">Gilvimarinus algae</name>
    <dbReference type="NCBI Taxonomy" id="3058037"/>
    <lineage>
        <taxon>Bacteria</taxon>
        <taxon>Pseudomonadati</taxon>
        <taxon>Pseudomonadota</taxon>
        <taxon>Gammaproteobacteria</taxon>
        <taxon>Cellvibrionales</taxon>
        <taxon>Cellvibrionaceae</taxon>
        <taxon>Gilvimarinus</taxon>
    </lineage>
</organism>
<dbReference type="PROSITE" id="PS50072">
    <property type="entry name" value="CSA_PPIASE_2"/>
    <property type="match status" value="1"/>
</dbReference>
<dbReference type="EMBL" id="JAULRT010000047">
    <property type="protein sequence ID" value="MDO3381983.1"/>
    <property type="molecule type" value="Genomic_DNA"/>
</dbReference>
<dbReference type="PANTHER" id="PTHR43246">
    <property type="entry name" value="PEPTIDYL-PROLYL CIS-TRANS ISOMERASE CYP38, CHLOROPLASTIC"/>
    <property type="match status" value="1"/>
</dbReference>